<dbReference type="Pfam" id="PF11799">
    <property type="entry name" value="IMS_C"/>
    <property type="match status" value="1"/>
</dbReference>
<dbReference type="PANTHER" id="PTHR11076:SF35">
    <property type="entry name" value="DNA REPAIR PROTEIN HOMOLOG YOBH"/>
    <property type="match status" value="1"/>
</dbReference>
<gene>
    <name evidence="2" type="ORF">PAT3040_05160</name>
</gene>
<keyword evidence="3" id="KW-1185">Reference proteome</keyword>
<dbReference type="GO" id="GO:0005829">
    <property type="term" value="C:cytosol"/>
    <property type="evidence" value="ECO:0007669"/>
    <property type="project" value="TreeGrafter"/>
</dbReference>
<proteinExistence type="predicted"/>
<dbReference type="GO" id="GO:0042276">
    <property type="term" value="P:error-prone translesion synthesis"/>
    <property type="evidence" value="ECO:0007669"/>
    <property type="project" value="TreeGrafter"/>
</dbReference>
<feature type="domain" description="DNA polymerase Y-family little finger" evidence="1">
    <location>
        <begin position="112"/>
        <end position="224"/>
    </location>
</feature>
<dbReference type="PANTHER" id="PTHR11076">
    <property type="entry name" value="DNA REPAIR POLYMERASE UMUC / TRANSFERASE FAMILY MEMBER"/>
    <property type="match status" value="1"/>
</dbReference>
<dbReference type="InterPro" id="IPR050116">
    <property type="entry name" value="DNA_polymerase-Y"/>
</dbReference>
<evidence type="ECO:0000313" key="2">
    <source>
        <dbReference type="EMBL" id="GBG10427.1"/>
    </source>
</evidence>
<name>A0A2R5EV40_9BACL</name>
<dbReference type="Proteomes" id="UP000245202">
    <property type="component" value="Unassembled WGS sequence"/>
</dbReference>
<dbReference type="GO" id="GO:0003887">
    <property type="term" value="F:DNA-directed DNA polymerase activity"/>
    <property type="evidence" value="ECO:0007669"/>
    <property type="project" value="TreeGrafter"/>
</dbReference>
<dbReference type="EMBL" id="BDQX01000320">
    <property type="protein sequence ID" value="GBG10427.1"/>
    <property type="molecule type" value="Genomic_DNA"/>
</dbReference>
<comment type="caution">
    <text evidence="2">The sequence shown here is derived from an EMBL/GenBank/DDBJ whole genome shotgun (WGS) entry which is preliminary data.</text>
</comment>
<dbReference type="RefSeq" id="WP_108994928.1">
    <property type="nucleotide sequence ID" value="NZ_BDQX01000320.1"/>
</dbReference>
<organism evidence="2 3">
    <name type="scientific">Paenibacillus agaridevorans</name>
    <dbReference type="NCBI Taxonomy" id="171404"/>
    <lineage>
        <taxon>Bacteria</taxon>
        <taxon>Bacillati</taxon>
        <taxon>Bacillota</taxon>
        <taxon>Bacilli</taxon>
        <taxon>Bacillales</taxon>
        <taxon>Paenibacillaceae</taxon>
        <taxon>Paenibacillus</taxon>
    </lineage>
</organism>
<dbReference type="Gene3D" id="3.30.1490.100">
    <property type="entry name" value="DNA polymerase, Y-family, little finger domain"/>
    <property type="match status" value="1"/>
</dbReference>
<protein>
    <submittedName>
        <fullName evidence="2">Putative DNA polymerase IV</fullName>
    </submittedName>
</protein>
<dbReference type="GO" id="GO:0009432">
    <property type="term" value="P:SOS response"/>
    <property type="evidence" value="ECO:0007669"/>
    <property type="project" value="TreeGrafter"/>
</dbReference>
<accession>A0A2R5EV40</accession>
<evidence type="ECO:0000259" key="1">
    <source>
        <dbReference type="Pfam" id="PF11799"/>
    </source>
</evidence>
<dbReference type="GO" id="GO:0006281">
    <property type="term" value="P:DNA repair"/>
    <property type="evidence" value="ECO:0007669"/>
    <property type="project" value="InterPro"/>
</dbReference>
<feature type="non-terminal residue" evidence="2">
    <location>
        <position position="1"/>
    </location>
</feature>
<dbReference type="SUPFAM" id="SSF56672">
    <property type="entry name" value="DNA/RNA polymerases"/>
    <property type="match status" value="1"/>
</dbReference>
<dbReference type="GO" id="GO:0003684">
    <property type="term" value="F:damaged DNA binding"/>
    <property type="evidence" value="ECO:0007669"/>
    <property type="project" value="InterPro"/>
</dbReference>
<dbReference type="AlphaFoldDB" id="A0A2R5EV40"/>
<dbReference type="InterPro" id="IPR017961">
    <property type="entry name" value="DNA_pol_Y-fam_little_finger"/>
</dbReference>
<dbReference type="InterPro" id="IPR043502">
    <property type="entry name" value="DNA/RNA_pol_sf"/>
</dbReference>
<dbReference type="SUPFAM" id="SSF100879">
    <property type="entry name" value="Lesion bypass DNA polymerase (Y-family), little finger domain"/>
    <property type="match status" value="1"/>
</dbReference>
<dbReference type="InterPro" id="IPR036775">
    <property type="entry name" value="DNA_pol_Y-fam_lit_finger_sf"/>
</dbReference>
<reference evidence="2 3" key="1">
    <citation type="submission" date="2017-08" db="EMBL/GenBank/DDBJ databases">
        <title>Substantial Increase in Enzyme Production by Combined Drug-Resistance Mutations in Paenibacillus agaridevorans.</title>
        <authorList>
            <person name="Tanaka Y."/>
            <person name="Funane K."/>
            <person name="Hosaka T."/>
            <person name="Shiwa Y."/>
            <person name="Fujita N."/>
            <person name="Miyazaki T."/>
            <person name="Yoshikawa H."/>
            <person name="Murakami K."/>
            <person name="Kasahara K."/>
            <person name="Inaoka T."/>
            <person name="Hiraga Y."/>
            <person name="Ochi K."/>
        </authorList>
    </citation>
    <scope>NUCLEOTIDE SEQUENCE [LARGE SCALE GENOMIC DNA]</scope>
    <source>
        <strain evidence="2 3">T-3040</strain>
    </source>
</reference>
<evidence type="ECO:0000313" key="3">
    <source>
        <dbReference type="Proteomes" id="UP000245202"/>
    </source>
</evidence>
<sequence>GPTKVLAKTATDNFAKKHPDGIYRLDQSNIETDLWPLPIHQMFMVASRMTRRFTMWGIDTIGHVARMELPAFKKLMRRMMGKQSDIQAEYYWQTARGIDPSPVVSSISAPLKSVSHGKTLRASLYTRREDIEVVLLELCIEVCRRARRLGVQGRVVSLGMGETDGKRANMFNRQLTLTNPTSLTHELSEAVLRLFNEYWQGLPASHIMIALNQLSSDQIQQLDLFDDRHKIFELEKTTDAIKDRFGDMAIMRASSMLEAGVARERAGQIGGHYK</sequence>